<sequence>MAASIVGSRAVSHALLLNVLLVYCSSNNTTTQICLPQGFGRLTLNISEQINSTKASNIQVLQQSNFTQLVYMLWPHFVHLPYLFNCTSVTYNSSLRCYSCNGTSVQQQRPSAPQYLLLHPVPLVMLILAAFSLAV</sequence>
<organism evidence="2">
    <name type="scientific">Simian hemorrhagic fever virus</name>
    <name type="common">SHFV</name>
    <dbReference type="NCBI Taxonomy" id="38143"/>
    <lineage>
        <taxon>Viruses</taxon>
        <taxon>Riboviria</taxon>
        <taxon>Orthornavirae</taxon>
        <taxon>Pisuviricota</taxon>
        <taxon>Pisoniviricetes</taxon>
        <taxon>Nidovirales</taxon>
        <taxon>Arnidovirineae</taxon>
        <taxon>Arteriviridae</taxon>
        <taxon>Simarterivirinae</taxon>
        <taxon>Deltaarterivirus</taxon>
        <taxon>Hedartevirus</taxon>
        <taxon>Deltaarterivirus hemfev</taxon>
    </lineage>
</organism>
<accession>L0CSG0</accession>
<reference evidence="2" key="1">
    <citation type="journal article" date="2013" name="J. Virol.">
        <title>Exceptional simian hemorrhagic Fever virus diversity in a wild african primate community.</title>
        <authorList>
            <person name="Lauck M."/>
            <person name="Sibley S.D."/>
            <person name="Hyeroba D."/>
            <person name="Tumukunde A."/>
            <person name="Weny G."/>
            <person name="Chapman C.A."/>
            <person name="Ting N."/>
            <person name="Switzer W.M."/>
            <person name="Kuhn J.H."/>
            <person name="Friedrich T.C."/>
            <person name="O'Connor D.H."/>
            <person name="Goldberg T.L."/>
        </authorList>
    </citation>
    <scope>NUCLEOTIDE SEQUENCE</scope>
    <source>
        <strain evidence="2">Krtg09</strain>
    </source>
</reference>
<dbReference type="EMBL" id="JX473850">
    <property type="protein sequence ID" value="AGA19120.1"/>
    <property type="molecule type" value="Genomic_RNA"/>
</dbReference>
<protein>
    <submittedName>
        <fullName evidence="2">ORF5</fullName>
    </submittedName>
</protein>
<feature type="transmembrane region" description="Helical" evidence="1">
    <location>
        <begin position="115"/>
        <end position="134"/>
    </location>
</feature>
<proteinExistence type="predicted"/>
<keyword evidence="1" id="KW-0472">Membrane</keyword>
<organismHost>
    <name type="scientific">Macaca</name>
    <name type="common">macaques</name>
    <dbReference type="NCBI Taxonomy" id="9539"/>
</organismHost>
<evidence type="ECO:0000256" key="1">
    <source>
        <dbReference type="SAM" id="Phobius"/>
    </source>
</evidence>
<organismHost>
    <name type="scientific">Erythrocebus patas</name>
    <name type="common">Red guenon</name>
    <name type="synonym">Cercopithecus patas</name>
    <dbReference type="NCBI Taxonomy" id="9538"/>
</organismHost>
<keyword evidence="1" id="KW-1133">Transmembrane helix</keyword>
<keyword evidence="1" id="KW-0812">Transmembrane</keyword>
<name>L0CSG0_SHFV</name>
<evidence type="ECO:0000313" key="2">
    <source>
        <dbReference type="EMBL" id="AGA19120.1"/>
    </source>
</evidence>